<proteinExistence type="predicted"/>
<accession>A0A1A9VVI0</accession>
<evidence type="ECO:0000256" key="1">
    <source>
        <dbReference type="SAM" id="Phobius"/>
    </source>
</evidence>
<reference evidence="2" key="1">
    <citation type="submission" date="2020-05" db="UniProtKB">
        <authorList>
            <consortium name="EnsemblMetazoa"/>
        </authorList>
    </citation>
    <scope>IDENTIFICATION</scope>
    <source>
        <strain evidence="2">TTRI</strain>
    </source>
</reference>
<protein>
    <submittedName>
        <fullName evidence="2">Uncharacterized protein</fullName>
    </submittedName>
</protein>
<feature type="transmembrane region" description="Helical" evidence="1">
    <location>
        <begin position="27"/>
        <end position="44"/>
    </location>
</feature>
<keyword evidence="1" id="KW-0472">Membrane</keyword>
<evidence type="ECO:0000313" key="3">
    <source>
        <dbReference type="Proteomes" id="UP000078200"/>
    </source>
</evidence>
<dbReference type="AlphaFoldDB" id="A0A1A9VVI0"/>
<name>A0A1A9VVI0_GLOAU</name>
<dbReference type="EnsemblMetazoa" id="GAUT049004-RA">
    <property type="protein sequence ID" value="GAUT049004-PA"/>
    <property type="gene ID" value="GAUT049004"/>
</dbReference>
<keyword evidence="1" id="KW-1133">Transmembrane helix</keyword>
<sequence>MELFLPHTIYYIVYGSKTREDMCLHKLLLTFLVVVGFIINCVLIETNELIDEHDDNDNDDNNYGDYMKIVKIANHLSMLVNGTTKATANAIAIANKALQSQRQEKSLFMVRKKNRRCDGYKHDGSVIKC</sequence>
<organism evidence="2 3">
    <name type="scientific">Glossina austeni</name>
    <name type="common">Savannah tsetse fly</name>
    <dbReference type="NCBI Taxonomy" id="7395"/>
    <lineage>
        <taxon>Eukaryota</taxon>
        <taxon>Metazoa</taxon>
        <taxon>Ecdysozoa</taxon>
        <taxon>Arthropoda</taxon>
        <taxon>Hexapoda</taxon>
        <taxon>Insecta</taxon>
        <taxon>Pterygota</taxon>
        <taxon>Neoptera</taxon>
        <taxon>Endopterygota</taxon>
        <taxon>Diptera</taxon>
        <taxon>Brachycera</taxon>
        <taxon>Muscomorpha</taxon>
        <taxon>Hippoboscoidea</taxon>
        <taxon>Glossinidae</taxon>
        <taxon>Glossina</taxon>
    </lineage>
</organism>
<dbReference type="VEuPathDB" id="VectorBase:GAUT049004"/>
<keyword evidence="1" id="KW-0812">Transmembrane</keyword>
<evidence type="ECO:0000313" key="2">
    <source>
        <dbReference type="EnsemblMetazoa" id="GAUT049004-PA"/>
    </source>
</evidence>
<keyword evidence="3" id="KW-1185">Reference proteome</keyword>
<dbReference type="Proteomes" id="UP000078200">
    <property type="component" value="Unassembled WGS sequence"/>
</dbReference>